<evidence type="ECO:0000313" key="1">
    <source>
        <dbReference type="EMBL" id="CAG8792544.1"/>
    </source>
</evidence>
<reference evidence="1" key="1">
    <citation type="submission" date="2021-06" db="EMBL/GenBank/DDBJ databases">
        <authorList>
            <person name="Kallberg Y."/>
            <person name="Tangrot J."/>
            <person name="Rosling A."/>
        </authorList>
    </citation>
    <scope>NUCLEOTIDE SEQUENCE</scope>
    <source>
        <strain evidence="1">MA461A</strain>
    </source>
</reference>
<feature type="non-terminal residue" evidence="1">
    <location>
        <position position="274"/>
    </location>
</feature>
<proteinExistence type="predicted"/>
<protein>
    <submittedName>
        <fullName evidence="1">25943_t:CDS:1</fullName>
    </submittedName>
</protein>
<sequence>MTVVIAFFSYFAFSNFPENATWLSEDERKLAIDRLRLDMGEANTTHFDKSQIFQAFRDLKIYIFMFINLCILVSLYSFGFFIPSIVNGLGFNTVISQLLSTPPSIFGCISSIMIAILSDRHGVRGPYLVSCLLVSIIGYILLIVPSVSVSLKYTGACIVGLGMSACVPTSLTWLTNNLAGDSKRAVGCAMMIAWGNIGGAISAQLYKSDDAPAYKTGHTIAMSFVVIAVILSIIQYYLFNNANKSKLKDSENFLKKLNGEDVKHLGDLHPSFIY</sequence>
<gene>
    <name evidence="1" type="ORF">RPERSI_LOCUS19414</name>
</gene>
<organism evidence="1 2">
    <name type="scientific">Racocetra persica</name>
    <dbReference type="NCBI Taxonomy" id="160502"/>
    <lineage>
        <taxon>Eukaryota</taxon>
        <taxon>Fungi</taxon>
        <taxon>Fungi incertae sedis</taxon>
        <taxon>Mucoromycota</taxon>
        <taxon>Glomeromycotina</taxon>
        <taxon>Glomeromycetes</taxon>
        <taxon>Diversisporales</taxon>
        <taxon>Gigasporaceae</taxon>
        <taxon>Racocetra</taxon>
    </lineage>
</organism>
<dbReference type="Proteomes" id="UP000789920">
    <property type="component" value="Unassembled WGS sequence"/>
</dbReference>
<accession>A0ACA9RHZ5</accession>
<dbReference type="EMBL" id="CAJVQC010053189">
    <property type="protein sequence ID" value="CAG8792544.1"/>
    <property type="molecule type" value="Genomic_DNA"/>
</dbReference>
<comment type="caution">
    <text evidence="1">The sequence shown here is derived from an EMBL/GenBank/DDBJ whole genome shotgun (WGS) entry which is preliminary data.</text>
</comment>
<name>A0ACA9RHZ5_9GLOM</name>
<keyword evidence="2" id="KW-1185">Reference proteome</keyword>
<evidence type="ECO:0000313" key="2">
    <source>
        <dbReference type="Proteomes" id="UP000789920"/>
    </source>
</evidence>